<dbReference type="AlphaFoldDB" id="A0AAD5GQJ5"/>
<reference evidence="1" key="1">
    <citation type="submission" date="2022-06" db="EMBL/GenBank/DDBJ databases">
        <title>Uncovering the hologenomic basis of an extraordinary plant invasion.</title>
        <authorList>
            <person name="Bieker V.C."/>
            <person name="Martin M.D."/>
            <person name="Gilbert T."/>
            <person name="Hodgins K."/>
            <person name="Battlay P."/>
            <person name="Petersen B."/>
            <person name="Wilson J."/>
        </authorList>
    </citation>
    <scope>NUCLEOTIDE SEQUENCE</scope>
    <source>
        <strain evidence="1">AA19_3_7</strain>
        <tissue evidence="1">Leaf</tissue>
    </source>
</reference>
<sequence>VNPQTHQLIVCDFWSAKMLPLFPLERGVDQLVEIIKAHTVICLTPTREEIKCLILITQFNSSKFKAHPWLMAKEVRQLANNMVQLGK</sequence>
<evidence type="ECO:0000313" key="2">
    <source>
        <dbReference type="Proteomes" id="UP001206925"/>
    </source>
</evidence>
<accession>A0AAD5GQJ5</accession>
<proteinExistence type="predicted"/>
<organism evidence="1 2">
    <name type="scientific">Ambrosia artemisiifolia</name>
    <name type="common">Common ragweed</name>
    <dbReference type="NCBI Taxonomy" id="4212"/>
    <lineage>
        <taxon>Eukaryota</taxon>
        <taxon>Viridiplantae</taxon>
        <taxon>Streptophyta</taxon>
        <taxon>Embryophyta</taxon>
        <taxon>Tracheophyta</taxon>
        <taxon>Spermatophyta</taxon>
        <taxon>Magnoliopsida</taxon>
        <taxon>eudicotyledons</taxon>
        <taxon>Gunneridae</taxon>
        <taxon>Pentapetalae</taxon>
        <taxon>asterids</taxon>
        <taxon>campanulids</taxon>
        <taxon>Asterales</taxon>
        <taxon>Asteraceae</taxon>
        <taxon>Asteroideae</taxon>
        <taxon>Heliantheae alliance</taxon>
        <taxon>Heliantheae</taxon>
        <taxon>Ambrosia</taxon>
    </lineage>
</organism>
<feature type="non-terminal residue" evidence="1">
    <location>
        <position position="87"/>
    </location>
</feature>
<dbReference type="EMBL" id="JAMZMK010006434">
    <property type="protein sequence ID" value="KAI7748931.1"/>
    <property type="molecule type" value="Genomic_DNA"/>
</dbReference>
<keyword evidence="2" id="KW-1185">Reference proteome</keyword>
<gene>
    <name evidence="1" type="ORF">M8C21_031551</name>
</gene>
<evidence type="ECO:0000313" key="1">
    <source>
        <dbReference type="EMBL" id="KAI7748931.1"/>
    </source>
</evidence>
<feature type="non-terminal residue" evidence="1">
    <location>
        <position position="1"/>
    </location>
</feature>
<dbReference type="Proteomes" id="UP001206925">
    <property type="component" value="Unassembled WGS sequence"/>
</dbReference>
<name>A0AAD5GQJ5_AMBAR</name>
<protein>
    <submittedName>
        <fullName evidence="1">Uncharacterized protein</fullName>
    </submittedName>
</protein>
<comment type="caution">
    <text evidence="1">The sequence shown here is derived from an EMBL/GenBank/DDBJ whole genome shotgun (WGS) entry which is preliminary data.</text>
</comment>